<evidence type="ECO:0000313" key="1">
    <source>
        <dbReference type="EMBL" id="QSG03782.1"/>
    </source>
</evidence>
<name>A0A897MTF6_9EURY</name>
<dbReference type="Pfam" id="PF13263">
    <property type="entry name" value="PHP_C"/>
    <property type="match status" value="1"/>
</dbReference>
<protein>
    <submittedName>
        <fullName evidence="1">Metal-dependent phosphoesterase (PHP family)</fullName>
    </submittedName>
</protein>
<accession>A0A897MTF6</accession>
<evidence type="ECO:0000313" key="2">
    <source>
        <dbReference type="Proteomes" id="UP000663586"/>
    </source>
</evidence>
<keyword evidence="2" id="KW-1185">Reference proteome</keyword>
<dbReference type="SUPFAM" id="SSF89550">
    <property type="entry name" value="PHP domain-like"/>
    <property type="match status" value="1"/>
</dbReference>
<organism evidence="1 2">
    <name type="scientific">Natranaeroarchaeum sulfidigenes</name>
    <dbReference type="NCBI Taxonomy" id="2784880"/>
    <lineage>
        <taxon>Archaea</taxon>
        <taxon>Methanobacteriati</taxon>
        <taxon>Methanobacteriota</taxon>
        <taxon>Stenosarchaea group</taxon>
        <taxon>Halobacteria</taxon>
        <taxon>Halobacteriales</taxon>
        <taxon>Natronoarchaeaceae</taxon>
        <taxon>Natranaeroarchaeum</taxon>
    </lineage>
</organism>
<dbReference type="EMBL" id="CP064786">
    <property type="protein sequence ID" value="QSG03782.1"/>
    <property type="molecule type" value="Genomic_DNA"/>
</dbReference>
<gene>
    <name evidence="1" type="ORF">AArcS_2586</name>
</gene>
<dbReference type="AlphaFoldDB" id="A0A897MTF6"/>
<sequence>MKILDEGVAERAKARGIDVLVYAPHFMPLPEIERRADRFSDDELLVVPAREVFTGPWRERKHVLALGLSDPIPDFISLDGAMAELDRQDATVIVPHPEFLTVGLAEDDILAHRERIDAVEVYNLKHWQRHTTRAREIARTVDAPVTASSYAHLPGSVGLAWTTFDRDIRTEAELCTALQDGVSRQACRRRGWSHRLQSVAEFAHLGWENTGKKFDRIVLSETEPTHPTRSLYASRFDDVSAY</sequence>
<reference evidence="1" key="1">
    <citation type="submission" date="2020-11" db="EMBL/GenBank/DDBJ databases">
        <title>Carbohydrate-dependent, anaerobic sulfur respiration: A novel catabolism in halophilic archaea.</title>
        <authorList>
            <person name="Sorokin D.Y."/>
            <person name="Messina E."/>
            <person name="Smedile F."/>
            <person name="La Cono V."/>
            <person name="Hallsworth J.E."/>
            <person name="Yakimov M.M."/>
        </authorList>
    </citation>
    <scope>NUCLEOTIDE SEQUENCE</scope>
    <source>
        <strain evidence="1">AArc-S</strain>
    </source>
</reference>
<dbReference type="Gene3D" id="3.20.20.140">
    <property type="entry name" value="Metal-dependent hydrolases"/>
    <property type="match status" value="1"/>
</dbReference>
<dbReference type="KEGG" id="hara:AArcS_2586"/>
<dbReference type="InterPro" id="IPR016195">
    <property type="entry name" value="Pol/histidinol_Pase-like"/>
</dbReference>
<proteinExistence type="predicted"/>
<dbReference type="Proteomes" id="UP000663586">
    <property type="component" value="Chromosome"/>
</dbReference>